<feature type="transmembrane region" description="Helical" evidence="2">
    <location>
        <begin position="65"/>
        <end position="84"/>
    </location>
</feature>
<keyword evidence="2" id="KW-0812">Transmembrane</keyword>
<protein>
    <submittedName>
        <fullName evidence="3">Uncharacterized protein</fullName>
    </submittedName>
</protein>
<evidence type="ECO:0000313" key="4">
    <source>
        <dbReference type="Proteomes" id="UP000610966"/>
    </source>
</evidence>
<dbReference type="Proteomes" id="UP000610966">
    <property type="component" value="Unassembled WGS sequence"/>
</dbReference>
<evidence type="ECO:0000256" key="1">
    <source>
        <dbReference type="SAM" id="MobiDB-lite"/>
    </source>
</evidence>
<feature type="region of interest" description="Disordered" evidence="1">
    <location>
        <begin position="139"/>
        <end position="212"/>
    </location>
</feature>
<accession>A0A8J3R4G9</accession>
<proteinExistence type="predicted"/>
<comment type="caution">
    <text evidence="3">The sequence shown here is derived from an EMBL/GenBank/DDBJ whole genome shotgun (WGS) entry which is preliminary data.</text>
</comment>
<gene>
    <name evidence="3" type="ORF">Mth01_12000</name>
</gene>
<evidence type="ECO:0000256" key="2">
    <source>
        <dbReference type="SAM" id="Phobius"/>
    </source>
</evidence>
<dbReference type="EMBL" id="BOOG01000011">
    <property type="protein sequence ID" value="GIH68947.1"/>
    <property type="molecule type" value="Genomic_DNA"/>
</dbReference>
<name>A0A8J3R4G9_9ACTN</name>
<feature type="transmembrane region" description="Helical" evidence="2">
    <location>
        <begin position="38"/>
        <end position="59"/>
    </location>
</feature>
<evidence type="ECO:0000313" key="3">
    <source>
        <dbReference type="EMBL" id="GIH68947.1"/>
    </source>
</evidence>
<dbReference type="AlphaFoldDB" id="A0A8J3R4G9"/>
<reference evidence="3" key="1">
    <citation type="submission" date="2021-01" db="EMBL/GenBank/DDBJ databases">
        <title>Whole genome shotgun sequence of Sphaerimonospora thailandensis NBRC 107569.</title>
        <authorList>
            <person name="Komaki H."/>
            <person name="Tamura T."/>
        </authorList>
    </citation>
    <scope>NUCLEOTIDE SEQUENCE</scope>
    <source>
        <strain evidence="3">NBRC 107569</strain>
    </source>
</reference>
<feature type="compositionally biased region" description="Gly residues" evidence="1">
    <location>
        <begin position="146"/>
        <end position="167"/>
    </location>
</feature>
<sequence>MGDAVTTRQSLPVTAIVARPPLSENVCRVSPFEAAAGAATAVVGPFVVAVLAVVGPYAVVGPCAVAGFFAVVGFFAVADVVTGLGRSPMTRGGRGETGSAFRVRPSVEAALPVRRAVGADPFTAGVAFAWAFEASGEAGPPVTNPVGGGPGEMGPGEMGPGEAGNGEGVPDPAAATTGARGASSRIVLYSTSRTPSQDTPTASAVAPHQASA</sequence>
<feature type="compositionally biased region" description="Low complexity" evidence="1">
    <location>
        <begin position="168"/>
        <end position="185"/>
    </location>
</feature>
<keyword evidence="4" id="KW-1185">Reference proteome</keyword>
<keyword evidence="2" id="KW-1133">Transmembrane helix</keyword>
<keyword evidence="2" id="KW-0472">Membrane</keyword>
<feature type="compositionally biased region" description="Polar residues" evidence="1">
    <location>
        <begin position="189"/>
        <end position="202"/>
    </location>
</feature>
<organism evidence="3 4">
    <name type="scientific">Sphaerimonospora thailandensis</name>
    <dbReference type="NCBI Taxonomy" id="795644"/>
    <lineage>
        <taxon>Bacteria</taxon>
        <taxon>Bacillati</taxon>
        <taxon>Actinomycetota</taxon>
        <taxon>Actinomycetes</taxon>
        <taxon>Streptosporangiales</taxon>
        <taxon>Streptosporangiaceae</taxon>
        <taxon>Sphaerimonospora</taxon>
    </lineage>
</organism>